<evidence type="ECO:0000313" key="3">
    <source>
        <dbReference type="Ensembl" id="ENSAZOP00000028417.1"/>
    </source>
</evidence>
<feature type="compositionally biased region" description="Polar residues" evidence="1">
    <location>
        <begin position="364"/>
        <end position="393"/>
    </location>
</feature>
<feature type="transmembrane region" description="Helical" evidence="2">
    <location>
        <begin position="501"/>
        <end position="524"/>
    </location>
</feature>
<sequence>MPSDFPKEGKGRPSGCLGLRPGWDFLHLANIWGKGLAFAVPRPQERWDRAAGCPRNHSWHPHCHPGQHPGAPRSQPRDPKAAQGPQGDAAHTSMYGAEAGVLGSTGGIPEGMWDQKGDAEEGPNRERVGEHGTGQGMPGTGTPGDARTQTGPVRGWGGCQHPPSPHSHDRGRPAYRPAPLPPRSRPGAAGGGSAARPSMEGTRGALLRLAACCLLCALPGEGEKATETSVTTPFLSTTPTSHQLRETSDLNPDTTAVPETSLGINVTAATLNVTGAHGTEVEDASTSATTLAGTEAERLQPSATASPADIPVTQREHHNVSSSDNSSTEIPSPAPTASSTLEENQPDREVTEPFSTTEEMDDASSVTPTTPLNSVLATTNSSQLGPSDRQTVGPTEARSETRPGTNPVGATEVSTVEPRTSSAPVSTSGSTSSAAASGTITARPAVSSSATSTAASPTSTSPLEHPLEPMHEKASVLDVGDDENPELPSSPLADTTRADPLVIAVISVFIVMVGILGLVGFLRYRQHNNRMEFRRLQDLPMDDMMEDTPLSLYSY</sequence>
<feature type="region of interest" description="Disordered" evidence="1">
    <location>
        <begin position="58"/>
        <end position="199"/>
    </location>
</feature>
<feature type="compositionally biased region" description="Polar residues" evidence="1">
    <location>
        <begin position="320"/>
        <end position="343"/>
    </location>
</feature>
<name>A0A8B9VZL9_9AVES</name>
<feature type="compositionally biased region" description="Polar residues" evidence="1">
    <location>
        <begin position="227"/>
        <end position="242"/>
    </location>
</feature>
<evidence type="ECO:0000256" key="1">
    <source>
        <dbReference type="SAM" id="MobiDB-lite"/>
    </source>
</evidence>
<feature type="compositionally biased region" description="Low complexity" evidence="1">
    <location>
        <begin position="420"/>
        <end position="462"/>
    </location>
</feature>
<dbReference type="Proteomes" id="UP000694549">
    <property type="component" value="Unplaced"/>
</dbReference>
<proteinExistence type="predicted"/>
<reference evidence="3" key="1">
    <citation type="submission" date="2025-08" db="UniProtKB">
        <authorList>
            <consortium name="Ensembl"/>
        </authorList>
    </citation>
    <scope>IDENTIFICATION</scope>
</reference>
<keyword evidence="4" id="KW-1185">Reference proteome</keyword>
<evidence type="ECO:0000256" key="2">
    <source>
        <dbReference type="SAM" id="Phobius"/>
    </source>
</evidence>
<dbReference type="Ensembl" id="ENSAZOT00000030439.1">
    <property type="protein sequence ID" value="ENSAZOP00000028417.1"/>
    <property type="gene ID" value="ENSAZOG00000017928.1"/>
</dbReference>
<organism evidence="3 4">
    <name type="scientific">Anas zonorhyncha</name>
    <name type="common">Eastern spot-billed duck</name>
    <dbReference type="NCBI Taxonomy" id="75864"/>
    <lineage>
        <taxon>Eukaryota</taxon>
        <taxon>Metazoa</taxon>
        <taxon>Chordata</taxon>
        <taxon>Craniata</taxon>
        <taxon>Vertebrata</taxon>
        <taxon>Euteleostomi</taxon>
        <taxon>Archelosauria</taxon>
        <taxon>Archosauria</taxon>
        <taxon>Dinosauria</taxon>
        <taxon>Saurischia</taxon>
        <taxon>Theropoda</taxon>
        <taxon>Coelurosauria</taxon>
        <taxon>Aves</taxon>
        <taxon>Neognathae</taxon>
        <taxon>Galloanserae</taxon>
        <taxon>Anseriformes</taxon>
        <taxon>Anatidae</taxon>
        <taxon>Anatinae</taxon>
        <taxon>Anas</taxon>
    </lineage>
</organism>
<feature type="region of interest" description="Disordered" evidence="1">
    <location>
        <begin position="224"/>
        <end position="258"/>
    </location>
</feature>
<keyword evidence="2" id="KW-0472">Membrane</keyword>
<reference evidence="3" key="2">
    <citation type="submission" date="2025-09" db="UniProtKB">
        <authorList>
            <consortium name="Ensembl"/>
        </authorList>
    </citation>
    <scope>IDENTIFICATION</scope>
</reference>
<feature type="compositionally biased region" description="Gly residues" evidence="1">
    <location>
        <begin position="131"/>
        <end position="142"/>
    </location>
</feature>
<feature type="compositionally biased region" description="Basic and acidic residues" evidence="1">
    <location>
        <begin position="113"/>
        <end position="130"/>
    </location>
</feature>
<keyword evidence="2" id="KW-0812">Transmembrane</keyword>
<dbReference type="AlphaFoldDB" id="A0A8B9VZL9"/>
<protein>
    <submittedName>
        <fullName evidence="3">Uncharacterized protein</fullName>
    </submittedName>
</protein>
<feature type="region of interest" description="Disordered" evidence="1">
    <location>
        <begin position="277"/>
        <end position="468"/>
    </location>
</feature>
<accession>A0A8B9VZL9</accession>
<evidence type="ECO:0000313" key="4">
    <source>
        <dbReference type="Proteomes" id="UP000694549"/>
    </source>
</evidence>
<keyword evidence="2" id="KW-1133">Transmembrane helix</keyword>
<feature type="compositionally biased region" description="Polar residues" evidence="1">
    <location>
        <begin position="249"/>
        <end position="258"/>
    </location>
</feature>